<evidence type="ECO:0000256" key="1">
    <source>
        <dbReference type="ARBA" id="ARBA00022553"/>
    </source>
</evidence>
<proteinExistence type="predicted"/>
<evidence type="ECO:0000313" key="5">
    <source>
        <dbReference type="EMBL" id="MEN3066900.1"/>
    </source>
</evidence>
<dbReference type="RefSeq" id="WP_345917671.1">
    <property type="nucleotide sequence ID" value="NZ_JBDIVE010000001.1"/>
</dbReference>
<dbReference type="InterPro" id="IPR050595">
    <property type="entry name" value="Bact_response_regulator"/>
</dbReference>
<evidence type="ECO:0000313" key="6">
    <source>
        <dbReference type="Proteomes" id="UP001410394"/>
    </source>
</evidence>
<evidence type="ECO:0000256" key="3">
    <source>
        <dbReference type="SAM" id="MobiDB-lite"/>
    </source>
</evidence>
<dbReference type="PROSITE" id="PS50110">
    <property type="entry name" value="RESPONSE_REGULATORY"/>
    <property type="match status" value="1"/>
</dbReference>
<keyword evidence="1 2" id="KW-0597">Phosphoprotein</keyword>
<dbReference type="PANTHER" id="PTHR44591">
    <property type="entry name" value="STRESS RESPONSE REGULATOR PROTEIN 1"/>
    <property type="match status" value="1"/>
</dbReference>
<protein>
    <submittedName>
        <fullName evidence="5">Response regulator</fullName>
    </submittedName>
</protein>
<reference evidence="5 6" key="1">
    <citation type="journal article" date="2018" name="Int. J. Syst. Evol. Microbiol.">
        <title>Uliginosibacterium sediminicola sp. nov., isolated from freshwater sediment.</title>
        <authorList>
            <person name="Hwang W.M."/>
            <person name="Kim S.M."/>
            <person name="Kang K."/>
            <person name="Ahn T.Y."/>
        </authorList>
    </citation>
    <scope>NUCLEOTIDE SEQUENCE [LARGE SCALE GENOMIC DNA]</scope>
    <source>
        <strain evidence="5 6">M1-21</strain>
    </source>
</reference>
<evidence type="ECO:0000259" key="4">
    <source>
        <dbReference type="PROSITE" id="PS50110"/>
    </source>
</evidence>
<dbReference type="SMART" id="SM00448">
    <property type="entry name" value="REC"/>
    <property type="match status" value="1"/>
</dbReference>
<gene>
    <name evidence="5" type="ORF">ABDB84_00330</name>
</gene>
<dbReference type="Gene3D" id="3.40.50.2300">
    <property type="match status" value="1"/>
</dbReference>
<keyword evidence="6" id="KW-1185">Reference proteome</keyword>
<dbReference type="InterPro" id="IPR001789">
    <property type="entry name" value="Sig_transdc_resp-reg_receiver"/>
</dbReference>
<name>A0ABU9YT50_9RHOO</name>
<dbReference type="Pfam" id="PF00072">
    <property type="entry name" value="Response_reg"/>
    <property type="match status" value="1"/>
</dbReference>
<dbReference type="SUPFAM" id="SSF52172">
    <property type="entry name" value="CheY-like"/>
    <property type="match status" value="1"/>
</dbReference>
<dbReference type="InterPro" id="IPR011006">
    <property type="entry name" value="CheY-like_superfamily"/>
</dbReference>
<evidence type="ECO:0000256" key="2">
    <source>
        <dbReference type="PROSITE-ProRule" id="PRU00169"/>
    </source>
</evidence>
<accession>A0ABU9YT50</accession>
<dbReference type="PANTHER" id="PTHR44591:SF19">
    <property type="entry name" value="TWO-COMPONENT RESPONSE REGULATOR-RELATED"/>
    <property type="match status" value="1"/>
</dbReference>
<feature type="compositionally biased region" description="Basic and acidic residues" evidence="3">
    <location>
        <begin position="157"/>
        <end position="171"/>
    </location>
</feature>
<comment type="caution">
    <text evidence="5">The sequence shown here is derived from an EMBL/GenBank/DDBJ whole genome shotgun (WGS) entry which is preliminary data.</text>
</comment>
<organism evidence="5 6">
    <name type="scientific">Uliginosibacterium sediminicola</name>
    <dbReference type="NCBI Taxonomy" id="2024550"/>
    <lineage>
        <taxon>Bacteria</taxon>
        <taxon>Pseudomonadati</taxon>
        <taxon>Pseudomonadota</taxon>
        <taxon>Betaproteobacteria</taxon>
        <taxon>Rhodocyclales</taxon>
        <taxon>Zoogloeaceae</taxon>
        <taxon>Uliginosibacterium</taxon>
    </lineage>
</organism>
<feature type="modified residue" description="4-aspartylphosphate" evidence="2">
    <location>
        <position position="57"/>
    </location>
</feature>
<dbReference type="EMBL" id="JBDIVE010000001">
    <property type="protein sequence ID" value="MEN3066900.1"/>
    <property type="molecule type" value="Genomic_DNA"/>
</dbReference>
<sequence>MQVVRILLVDDEVNVLAALGRLLRRAFGTAAYIETCAQPGLALQRISEASFDVVVSDYRMPGMDGLQLLGACRQLQPETTRVILSGITDFDVLMSAINDVGIMRFMLKPWDEEEFVSVMCQAVAATRKQRLQHSLLDEGVLHDLPADEPGVLHVRRGPHDDPLLDVDRRSP</sequence>
<dbReference type="Proteomes" id="UP001410394">
    <property type="component" value="Unassembled WGS sequence"/>
</dbReference>
<feature type="region of interest" description="Disordered" evidence="3">
    <location>
        <begin position="151"/>
        <end position="171"/>
    </location>
</feature>
<feature type="domain" description="Response regulatory" evidence="4">
    <location>
        <begin position="5"/>
        <end position="123"/>
    </location>
</feature>